<accession>B6AB07</accession>
<evidence type="ECO:0000256" key="8">
    <source>
        <dbReference type="PIRNR" id="PIRNR000111"/>
    </source>
</evidence>
<comment type="similarity">
    <text evidence="6 8">In the N-terminal section; belongs to the aldehyde dehydrogenase family.</text>
</comment>
<dbReference type="NCBIfam" id="NF010378">
    <property type="entry name" value="PRK13805.1"/>
    <property type="match status" value="1"/>
</dbReference>
<dbReference type="InterPro" id="IPR015590">
    <property type="entry name" value="Aldehyde_DH_dom"/>
</dbReference>
<evidence type="ECO:0000313" key="13">
    <source>
        <dbReference type="Proteomes" id="UP000001460"/>
    </source>
</evidence>
<gene>
    <name evidence="12" type="ORF">CMU_025660</name>
</gene>
<reference evidence="12" key="1">
    <citation type="submission" date="2008-06" db="EMBL/GenBank/DDBJ databases">
        <authorList>
            <person name="Lorenzi H."/>
            <person name="Inman J."/>
            <person name="Miller J."/>
            <person name="Schobel S."/>
            <person name="Amedeo P."/>
            <person name="Caler E.V."/>
            <person name="da Silva J."/>
        </authorList>
    </citation>
    <scope>NUCLEOTIDE SEQUENCE [LARGE SCALE GENOMIC DNA]</scope>
    <source>
        <strain evidence="12">RN66</strain>
    </source>
</reference>
<dbReference type="GO" id="GO:0004022">
    <property type="term" value="F:alcohol dehydrogenase (NAD+) activity"/>
    <property type="evidence" value="ECO:0007669"/>
    <property type="project" value="UniProtKB-UniRule"/>
</dbReference>
<evidence type="ECO:0000313" key="12">
    <source>
        <dbReference type="EMBL" id="EEA05559.1"/>
    </source>
</evidence>
<dbReference type="GeneID" id="6994994"/>
<dbReference type="CDD" id="cd08178">
    <property type="entry name" value="AAD_C"/>
    <property type="match status" value="1"/>
</dbReference>
<keyword evidence="2 8" id="KW-0560">Oxidoreductase</keyword>
<dbReference type="GO" id="GO:0008774">
    <property type="term" value="F:acetaldehyde dehydrogenase (acetylating) activity"/>
    <property type="evidence" value="ECO:0007669"/>
    <property type="project" value="UniProtKB-UniRule"/>
</dbReference>
<dbReference type="eggNOG" id="KOG3857">
    <property type="taxonomic scope" value="Eukaryota"/>
</dbReference>
<dbReference type="InterPro" id="IPR016162">
    <property type="entry name" value="Ald_DH_N"/>
</dbReference>
<dbReference type="eggNOG" id="KOG2450">
    <property type="taxonomic scope" value="Eukaryota"/>
</dbReference>
<dbReference type="AlphaFoldDB" id="B6AB07"/>
<dbReference type="InterPro" id="IPR016163">
    <property type="entry name" value="Ald_DH_C"/>
</dbReference>
<evidence type="ECO:0000259" key="11">
    <source>
        <dbReference type="Pfam" id="PF25137"/>
    </source>
</evidence>
<evidence type="ECO:0000256" key="7">
    <source>
        <dbReference type="ARBA" id="ARBA00035645"/>
    </source>
</evidence>
<dbReference type="InterPro" id="IPR056798">
    <property type="entry name" value="ADH_Fe_C"/>
</dbReference>
<dbReference type="FunFam" id="1.20.1090.10:FF:000001">
    <property type="entry name" value="Aldehyde-alcohol dehydrogenase"/>
    <property type="match status" value="1"/>
</dbReference>
<dbReference type="Gene3D" id="1.20.1090.10">
    <property type="entry name" value="Dehydroquinate synthase-like - alpha domain"/>
    <property type="match status" value="1"/>
</dbReference>
<dbReference type="RefSeq" id="XP_002139908.1">
    <property type="nucleotide sequence ID" value="XM_002139872.1"/>
</dbReference>
<dbReference type="Pfam" id="PF25137">
    <property type="entry name" value="ADH_Fe_C"/>
    <property type="match status" value="1"/>
</dbReference>
<proteinExistence type="inferred from homology"/>
<dbReference type="GO" id="GO:0005739">
    <property type="term" value="C:mitochondrion"/>
    <property type="evidence" value="ECO:0007669"/>
    <property type="project" value="TreeGrafter"/>
</dbReference>
<evidence type="ECO:0000256" key="4">
    <source>
        <dbReference type="ARBA" id="ARBA00023027"/>
    </source>
</evidence>
<keyword evidence="4" id="KW-0520">NAD</keyword>
<dbReference type="InterPro" id="IPR018211">
    <property type="entry name" value="ADH_Fe_CS"/>
</dbReference>
<dbReference type="OrthoDB" id="339764at2759"/>
<dbReference type="EMBL" id="DS989727">
    <property type="protein sequence ID" value="EEA05559.1"/>
    <property type="molecule type" value="Genomic_DNA"/>
</dbReference>
<dbReference type="GO" id="GO:0006113">
    <property type="term" value="P:fermentation"/>
    <property type="evidence" value="ECO:0007669"/>
    <property type="project" value="UniProtKB-ARBA"/>
</dbReference>
<dbReference type="VEuPathDB" id="CryptoDB:CMU_025660"/>
<protein>
    <recommendedName>
        <fullName evidence="8">Aldehyde-alcohol dehydrogenase</fullName>
    </recommendedName>
</protein>
<evidence type="ECO:0000256" key="6">
    <source>
        <dbReference type="ARBA" id="ARBA00035641"/>
    </source>
</evidence>
<dbReference type="OMA" id="KIMWVLY"/>
<dbReference type="GO" id="GO:0015976">
    <property type="term" value="P:carbon utilization"/>
    <property type="evidence" value="ECO:0007669"/>
    <property type="project" value="InterPro"/>
</dbReference>
<dbReference type="Gene3D" id="3.40.50.1970">
    <property type="match status" value="1"/>
</dbReference>
<evidence type="ECO:0000256" key="1">
    <source>
        <dbReference type="ARBA" id="ARBA00001954"/>
    </source>
</evidence>
<organism evidence="12 13">
    <name type="scientific">Cryptosporidium muris (strain RN66)</name>
    <dbReference type="NCBI Taxonomy" id="441375"/>
    <lineage>
        <taxon>Eukaryota</taxon>
        <taxon>Sar</taxon>
        <taxon>Alveolata</taxon>
        <taxon>Apicomplexa</taxon>
        <taxon>Conoidasida</taxon>
        <taxon>Coccidia</taxon>
        <taxon>Eucoccidiorida</taxon>
        <taxon>Eimeriorina</taxon>
        <taxon>Cryptosporidiidae</taxon>
        <taxon>Cryptosporidium</taxon>
    </lineage>
</organism>
<dbReference type="Pfam" id="PF00171">
    <property type="entry name" value="Aldedh"/>
    <property type="match status" value="1"/>
</dbReference>
<evidence type="ECO:0000259" key="10">
    <source>
        <dbReference type="Pfam" id="PF00465"/>
    </source>
</evidence>
<evidence type="ECO:0000256" key="2">
    <source>
        <dbReference type="ARBA" id="ARBA00023002"/>
    </source>
</evidence>
<dbReference type="PANTHER" id="PTHR11496">
    <property type="entry name" value="ALCOHOL DEHYDROGENASE"/>
    <property type="match status" value="1"/>
</dbReference>
<name>B6AB07_CRYMR</name>
<dbReference type="Proteomes" id="UP000001460">
    <property type="component" value="Unassembled WGS sequence"/>
</dbReference>
<dbReference type="PIRSF" id="PIRSF000111">
    <property type="entry name" value="ALDH_ADH"/>
    <property type="match status" value="1"/>
</dbReference>
<keyword evidence="13" id="KW-1185">Reference proteome</keyword>
<dbReference type="Pfam" id="PF00465">
    <property type="entry name" value="Fe-ADH"/>
    <property type="match status" value="1"/>
</dbReference>
<feature type="domain" description="Fe-containing alcohol dehydrogenase-like C-terminal" evidence="11">
    <location>
        <begin position="666"/>
        <end position="885"/>
    </location>
</feature>
<comment type="cofactor">
    <cofactor evidence="1">
        <name>Fe(2+)</name>
        <dbReference type="ChEBI" id="CHEBI:29033"/>
    </cofactor>
</comment>
<evidence type="ECO:0000259" key="9">
    <source>
        <dbReference type="Pfam" id="PF00171"/>
    </source>
</evidence>
<dbReference type="SUPFAM" id="SSF56796">
    <property type="entry name" value="Dehydroquinate synthase-like"/>
    <property type="match status" value="1"/>
</dbReference>
<keyword evidence="5" id="KW-0511">Multifunctional enzyme</keyword>
<dbReference type="GO" id="GO:0006066">
    <property type="term" value="P:alcohol metabolic process"/>
    <property type="evidence" value="ECO:0007669"/>
    <property type="project" value="InterPro"/>
</dbReference>
<dbReference type="SUPFAM" id="SSF53720">
    <property type="entry name" value="ALDH-like"/>
    <property type="match status" value="1"/>
</dbReference>
<dbReference type="GO" id="GO:0046872">
    <property type="term" value="F:metal ion binding"/>
    <property type="evidence" value="ECO:0007669"/>
    <property type="project" value="InterPro"/>
</dbReference>
<dbReference type="Gene3D" id="3.40.605.10">
    <property type="entry name" value="Aldehyde Dehydrogenase, Chain A, domain 1"/>
    <property type="match status" value="1"/>
</dbReference>
<dbReference type="CDD" id="cd07122">
    <property type="entry name" value="ALDH_F20_ACDH"/>
    <property type="match status" value="1"/>
</dbReference>
<feature type="domain" description="Alcohol dehydrogenase iron-type/glycerol dehydrogenase GldA" evidence="10">
    <location>
        <begin position="474"/>
        <end position="653"/>
    </location>
</feature>
<dbReference type="STRING" id="441375.B6AB07"/>
<keyword evidence="3" id="KW-0408">Iron</keyword>
<comment type="similarity">
    <text evidence="7 8">In the C-terminal section; belongs to the iron-containing alcohol dehydrogenase family.</text>
</comment>
<dbReference type="PROSITE" id="PS00913">
    <property type="entry name" value="ADH_IRON_1"/>
    <property type="match status" value="1"/>
</dbReference>
<feature type="domain" description="Aldehyde dehydrogenase" evidence="9">
    <location>
        <begin position="25"/>
        <end position="391"/>
    </location>
</feature>
<evidence type="ECO:0000256" key="5">
    <source>
        <dbReference type="ARBA" id="ARBA00023268"/>
    </source>
</evidence>
<dbReference type="InterPro" id="IPR001670">
    <property type="entry name" value="ADH_Fe/GldA"/>
</dbReference>
<dbReference type="Gene3D" id="3.40.309.10">
    <property type="entry name" value="Aldehyde Dehydrogenase, Chain A, domain 2"/>
    <property type="match status" value="1"/>
</dbReference>
<dbReference type="InterPro" id="IPR039697">
    <property type="entry name" value="Alcohol_dehydrogenase_Fe"/>
</dbReference>
<dbReference type="InterPro" id="IPR016161">
    <property type="entry name" value="Ald_DH/histidinol_DH"/>
</dbReference>
<dbReference type="PROSITE" id="PS00060">
    <property type="entry name" value="ADH_IRON_2"/>
    <property type="match status" value="1"/>
</dbReference>
<dbReference type="FunFam" id="3.40.50.1970:FF:000003">
    <property type="entry name" value="Alcohol dehydrogenase, iron-containing"/>
    <property type="match status" value="1"/>
</dbReference>
<evidence type="ECO:0000256" key="3">
    <source>
        <dbReference type="ARBA" id="ARBA00023004"/>
    </source>
</evidence>
<sequence>MSGYIPEISQSIGKLVDSPETLDELLQKVTIAQQEFLKLDQNQVDHIFVRASLAANCARCELAVMAVEDGGMGIVEDKVIKNHFASESICNKYKNTKTVGVIERDEFGGIDIVAEPLGVLAGISPCTNPTSTTIFKALIALKTRNCIVFSPHPRTARSTIRAAKVIRDAAVEAGAPQDCIGWIDVASIKLCTALMNHDLVAAILATGSVALVKAAYSCGKPALGGGAGNSAVLIDEFADIKLAINSIILSKSFDNSLICASEQCLVVVDTIYEKVIEEFRRRSVYICNNTDELKRLGNILITDEGNMNPKPVGASAIEVAKMASIEVPEDTLIILAEIKDVGPNEKLSREKLCPVLSIIRVKDFSEGVSTARKIVEFGGLGHTSCIYTNPNTEIGSHRISEFQNNMPTGRVLVCMPTAQGAMGEMFNFRQIPSLTLGCGSWGHTSTSEGIGVKHILNYKQIIHRRDHMSWFKVPPAIYFNRGILQDALQDLKEVNLKKAFIITDRMMIELGFIDSLVKDLQKIGIENEVYGDVPPEPDVETVHDIVKRLNASKPDCLIGFGGGSPIDASKLVKLMYEHPSVKWDEIVTRFMDIRKRIIKVPRGGSKILRLISIPTTSGTGAEMTPFAVITDNKTGIKYPIASYKLTPDIAIVDANFVLSMPKSLAAATGLDALTHALEAYVAIYATEYTDGLCIQAMKLIFEHLTSSVINCDSKSREYIHNASSIAGMAFANAFLGACHALAHQLGGQMHIPHGIANAILLPHIVAYNATDNPSKQVILPQYAYPMAKARYAKLVDILNLKCESADIDELLDEDSQKIRFLVQAIQNLKKSIGCPMNVKEFGIEKDYYMSRVDDMAIKALDDQCIGANPRFPLLKEIKQLFIDAYNGDIRYSKS</sequence>
<dbReference type="PANTHER" id="PTHR11496:SF83">
    <property type="entry name" value="HYDROXYACID-OXOACID TRANSHYDROGENASE, MITOCHONDRIAL"/>
    <property type="match status" value="1"/>
</dbReference>
<dbReference type="InterPro" id="IPR012079">
    <property type="entry name" value="Bifunc_Ald-ADH"/>
</dbReference>
<dbReference type="InterPro" id="IPR034789">
    <property type="entry name" value="AAD_C"/>
</dbReference>